<feature type="transmembrane region" description="Helical" evidence="1">
    <location>
        <begin position="12"/>
        <end position="34"/>
    </location>
</feature>
<keyword evidence="1" id="KW-1133">Transmembrane helix</keyword>
<dbReference type="OrthoDB" id="5865700at2759"/>
<dbReference type="WBParaSite" id="ACOC_0000744301-mRNA-1">
    <property type="protein sequence ID" value="ACOC_0000744301-mRNA-1"/>
    <property type="gene ID" value="ACOC_0000744301"/>
</dbReference>
<keyword evidence="1" id="KW-0812">Transmembrane</keyword>
<keyword evidence="1" id="KW-0472">Membrane</keyword>
<proteinExistence type="predicted"/>
<reference evidence="4" key="1">
    <citation type="submission" date="2017-02" db="UniProtKB">
        <authorList>
            <consortium name="WormBaseParasite"/>
        </authorList>
    </citation>
    <scope>IDENTIFICATION</scope>
</reference>
<evidence type="ECO:0000313" key="2">
    <source>
        <dbReference type="EMBL" id="VDM59029.1"/>
    </source>
</evidence>
<keyword evidence="3" id="KW-1185">Reference proteome</keyword>
<evidence type="ECO:0000256" key="1">
    <source>
        <dbReference type="SAM" id="Phobius"/>
    </source>
</evidence>
<gene>
    <name evidence="2" type="ORF">ACOC_LOCUS7444</name>
</gene>
<evidence type="ECO:0000313" key="4">
    <source>
        <dbReference type="WBParaSite" id="ACOC_0000744301-mRNA-1"/>
    </source>
</evidence>
<evidence type="ECO:0000313" key="3">
    <source>
        <dbReference type="Proteomes" id="UP000267027"/>
    </source>
</evidence>
<protein>
    <submittedName>
        <fullName evidence="4">Reticulon-like protein</fullName>
    </submittedName>
</protein>
<name>A0A0R3PQ66_ANGCS</name>
<reference evidence="2 3" key="2">
    <citation type="submission" date="2018-11" db="EMBL/GenBank/DDBJ databases">
        <authorList>
            <consortium name="Pathogen Informatics"/>
        </authorList>
    </citation>
    <scope>NUCLEOTIDE SEQUENCE [LARGE SCALE GENOMIC DNA]</scope>
    <source>
        <strain evidence="2 3">Costa Rica</strain>
    </source>
</reference>
<sequence>MLAYCRLSHQIWLVQEMGVSLVSLISFFFTIYTVNKALQFRKSVVEAEDKVMDLIDEALQIMIPAGICKHICNPSLHLSVDRTDSKDQVRKQGHNAQQPEYPEDVSIALRNEDELYDLFGERKEEEAVKVEIRKAVNLAVKGIKKRSEIIVRMSPSVNFFLNDYE</sequence>
<dbReference type="AlphaFoldDB" id="A0A0R3PQ66"/>
<accession>A0A0R3PQ66</accession>
<dbReference type="EMBL" id="UYYA01004040">
    <property type="protein sequence ID" value="VDM59029.1"/>
    <property type="molecule type" value="Genomic_DNA"/>
</dbReference>
<organism evidence="4">
    <name type="scientific">Angiostrongylus costaricensis</name>
    <name type="common">Nematode worm</name>
    <dbReference type="NCBI Taxonomy" id="334426"/>
    <lineage>
        <taxon>Eukaryota</taxon>
        <taxon>Metazoa</taxon>
        <taxon>Ecdysozoa</taxon>
        <taxon>Nematoda</taxon>
        <taxon>Chromadorea</taxon>
        <taxon>Rhabditida</taxon>
        <taxon>Rhabditina</taxon>
        <taxon>Rhabditomorpha</taxon>
        <taxon>Strongyloidea</taxon>
        <taxon>Metastrongylidae</taxon>
        <taxon>Angiostrongylus</taxon>
    </lineage>
</organism>
<dbReference type="Proteomes" id="UP000267027">
    <property type="component" value="Unassembled WGS sequence"/>
</dbReference>